<dbReference type="Pfam" id="PF19576">
    <property type="entry name" value="Acyltransf_2"/>
    <property type="match status" value="1"/>
</dbReference>
<keyword evidence="4" id="KW-1185">Reference proteome</keyword>
<feature type="domain" description="Putative acyltransferase ACT14924-like acyltransferase" evidence="2">
    <location>
        <begin position="72"/>
        <end position="231"/>
    </location>
</feature>
<evidence type="ECO:0000313" key="4">
    <source>
        <dbReference type="Proteomes" id="UP001243420"/>
    </source>
</evidence>
<name>A0ABY8LJU8_9RHOB</name>
<gene>
    <name evidence="3" type="ORF">P8627_02730</name>
</gene>
<reference evidence="3 4" key="1">
    <citation type="submission" date="2023-04" db="EMBL/GenBank/DDBJ databases">
        <title>Jannaschia ovalis sp. nov., a marine bacterium isolated from sea tidal flat.</title>
        <authorList>
            <person name="Kwon D.Y."/>
            <person name="Kim J.-J."/>
        </authorList>
    </citation>
    <scope>NUCLEOTIDE SEQUENCE [LARGE SCALE GENOMIC DNA]</scope>
    <source>
        <strain evidence="3 4">GRR-S6-38</strain>
    </source>
</reference>
<evidence type="ECO:0000313" key="3">
    <source>
        <dbReference type="EMBL" id="WGH80435.1"/>
    </source>
</evidence>
<proteinExistence type="predicted"/>
<dbReference type="InterPro" id="IPR045746">
    <property type="entry name" value="ACT14924-like_Acyltransf_dom"/>
</dbReference>
<keyword evidence="3" id="KW-0808">Transferase</keyword>
<dbReference type="GO" id="GO:0016746">
    <property type="term" value="F:acyltransferase activity"/>
    <property type="evidence" value="ECO:0007669"/>
    <property type="project" value="UniProtKB-KW"/>
</dbReference>
<feature type="region of interest" description="Disordered" evidence="1">
    <location>
        <begin position="1"/>
        <end position="23"/>
    </location>
</feature>
<accession>A0ABY8LJU8</accession>
<organism evidence="3 4">
    <name type="scientific">Jannaschia ovalis</name>
    <dbReference type="NCBI Taxonomy" id="3038773"/>
    <lineage>
        <taxon>Bacteria</taxon>
        <taxon>Pseudomonadati</taxon>
        <taxon>Pseudomonadota</taxon>
        <taxon>Alphaproteobacteria</taxon>
        <taxon>Rhodobacterales</taxon>
        <taxon>Roseobacteraceae</taxon>
        <taxon>Jannaschia</taxon>
    </lineage>
</organism>
<sequence>MSPPRDAPGPAHGAGDARPDAPYDRRRLSYAGTFTHPGRAAAIRTVEWLTGKPRLLRRIRQFEREGVATGPAFFTHALRVMGIRIDTPPEQVARIPRAGPLVVVANHPHGLVDGMVLAELLGRVRPDFKILTRSLLTNIPEIADHMIPVPFPHEPGARARNLAMRGEAMRHLGADGVVALFPAGGVAAAASAFGPAVEGDWNPFTAKMIRLSGATVLPVHFAGANSRAYQIANRLSATLRQGLLLHEVVHSLDRPQAPTIRAPIPPAAWRAHADQPSAFMAWLRARTLGDA</sequence>
<keyword evidence="3" id="KW-0012">Acyltransferase</keyword>
<evidence type="ECO:0000256" key="1">
    <source>
        <dbReference type="SAM" id="MobiDB-lite"/>
    </source>
</evidence>
<dbReference type="EMBL" id="CP122537">
    <property type="protein sequence ID" value="WGH80435.1"/>
    <property type="molecule type" value="Genomic_DNA"/>
</dbReference>
<dbReference type="CDD" id="cd07986">
    <property type="entry name" value="LPLAT_ACT14924-like"/>
    <property type="match status" value="1"/>
</dbReference>
<dbReference type="Proteomes" id="UP001243420">
    <property type="component" value="Chromosome"/>
</dbReference>
<protein>
    <submittedName>
        <fullName evidence="3">Lysophospholipid acyltransferase family protein</fullName>
        <ecNumber evidence="3">2.3.1.-</ecNumber>
    </submittedName>
</protein>
<dbReference type="EC" id="2.3.1.-" evidence="3"/>
<evidence type="ECO:0000259" key="2">
    <source>
        <dbReference type="Pfam" id="PF19576"/>
    </source>
</evidence>